<dbReference type="EMBL" id="FOVM01000007">
    <property type="protein sequence ID" value="SFN91105.1"/>
    <property type="molecule type" value="Genomic_DNA"/>
</dbReference>
<dbReference type="AlphaFoldDB" id="A0A1I5CVU4"/>
<accession>A0A1I5CVU4</accession>
<reference evidence="5" key="1">
    <citation type="submission" date="2016-10" db="EMBL/GenBank/DDBJ databases">
        <authorList>
            <person name="Varghese N."/>
            <person name="Submissions S."/>
        </authorList>
    </citation>
    <scope>NUCLEOTIDE SEQUENCE [LARGE SCALE GENOMIC DNA]</scope>
    <source>
        <strain evidence="5">CGMCC 1.11101</strain>
    </source>
</reference>
<evidence type="ECO:0000256" key="2">
    <source>
        <dbReference type="SAM" id="Phobius"/>
    </source>
</evidence>
<evidence type="ECO:0000313" key="4">
    <source>
        <dbReference type="EMBL" id="SFN91105.1"/>
    </source>
</evidence>
<comment type="similarity">
    <text evidence="1">Belongs to the protein kinase superfamily. ADCK protein kinase family.</text>
</comment>
<dbReference type="Proteomes" id="UP000198867">
    <property type="component" value="Unassembled WGS sequence"/>
</dbReference>
<protein>
    <submittedName>
        <fullName evidence="4">Ubiquinone biosynthesis protein</fullName>
    </submittedName>
</protein>
<dbReference type="InterPro" id="IPR011009">
    <property type="entry name" value="Kinase-like_dom_sf"/>
</dbReference>
<keyword evidence="2" id="KW-0472">Membrane</keyword>
<feature type="domain" description="ABC1 atypical kinase-like" evidence="3">
    <location>
        <begin position="87"/>
        <end position="330"/>
    </location>
</feature>
<gene>
    <name evidence="4" type="ORF">SAMN05216219_2613</name>
</gene>
<evidence type="ECO:0000313" key="5">
    <source>
        <dbReference type="Proteomes" id="UP000198867"/>
    </source>
</evidence>
<dbReference type="STRING" id="995034.SAMN05216219_2613"/>
<dbReference type="InterPro" id="IPR004147">
    <property type="entry name" value="ABC1_dom"/>
</dbReference>
<keyword evidence="4" id="KW-0830">Ubiquinone</keyword>
<dbReference type="PANTHER" id="PTHR10566">
    <property type="entry name" value="CHAPERONE-ACTIVITY OF BC1 COMPLEX CABC1 -RELATED"/>
    <property type="match status" value="1"/>
</dbReference>
<dbReference type="CDD" id="cd05121">
    <property type="entry name" value="ABC1_ADCK3-like"/>
    <property type="match status" value="1"/>
</dbReference>
<proteinExistence type="inferred from homology"/>
<sequence>MAASSRYQEIAETLGRHGMDFLATAVGVNSWLRPSPSSPDSPIQARTVPERLRLVLEELGPTFVKLGQLLSTRPDLLPPEYITELSKLQDSAPPVTQDAIIETVRAELGADPQQIFAEFDESPLASASIGQAHTAVLADGTEVVVKVRRPDAVRKVNEDLEILQNLADRASRIWEPARTYNVRGLVQEFAHTLRGELDYLREARNAERFAANFAGHPDVSIPRVFRETTTSRVLTLERVSGIRINDVAALDAAGVDRPALARTGARLMLRMIFEHGFFHADPHPGNLFVQPDGSITLIDFGMVGDLEPELQDKFVDFLIAFTRRQPEELADALIDLSVTKGIGDRDHLREGLSSFVADYSDKPLSEVSFAHLASELLGIVRQQRLQLPREVALIFKVLIMMEGIGVQLDPNYDLMGVLTPYVRRILKERLSLAAMSQRLLRASADTGALMIEMPSRLRRILDRADRSGIEVHLRAAELEPLVARTERIGNRLVAGLITAALINGVGDLIVSEKRWRSWEGALLSAGVTVVSSLTGYLLWTSRHRHR</sequence>
<dbReference type="SUPFAM" id="SSF56112">
    <property type="entry name" value="Protein kinase-like (PK-like)"/>
    <property type="match status" value="1"/>
</dbReference>
<evidence type="ECO:0000259" key="3">
    <source>
        <dbReference type="Pfam" id="PF03109"/>
    </source>
</evidence>
<dbReference type="InterPro" id="IPR050154">
    <property type="entry name" value="UbiB_kinase"/>
</dbReference>
<evidence type="ECO:0000256" key="1">
    <source>
        <dbReference type="ARBA" id="ARBA00009670"/>
    </source>
</evidence>
<keyword evidence="2" id="KW-0812">Transmembrane</keyword>
<organism evidence="4 5">
    <name type="scientific">Mycetocola miduiensis</name>
    <dbReference type="NCBI Taxonomy" id="995034"/>
    <lineage>
        <taxon>Bacteria</taxon>
        <taxon>Bacillati</taxon>
        <taxon>Actinomycetota</taxon>
        <taxon>Actinomycetes</taxon>
        <taxon>Micrococcales</taxon>
        <taxon>Microbacteriaceae</taxon>
        <taxon>Mycetocola</taxon>
    </lineage>
</organism>
<dbReference type="RefSeq" id="WP_090712100.1">
    <property type="nucleotide sequence ID" value="NZ_FOVM01000007.1"/>
</dbReference>
<feature type="transmembrane region" description="Helical" evidence="2">
    <location>
        <begin position="522"/>
        <end position="539"/>
    </location>
</feature>
<dbReference type="Pfam" id="PF03109">
    <property type="entry name" value="ABC1"/>
    <property type="match status" value="1"/>
</dbReference>
<keyword evidence="2" id="KW-1133">Transmembrane helix</keyword>
<dbReference type="OrthoDB" id="9795390at2"/>
<keyword evidence="5" id="KW-1185">Reference proteome</keyword>
<name>A0A1I5CVU4_9MICO</name>
<dbReference type="PANTHER" id="PTHR10566:SF113">
    <property type="entry name" value="PROTEIN ACTIVITY OF BC1 COMPLEX KINASE 7, CHLOROPLASTIC"/>
    <property type="match status" value="1"/>
</dbReference>